<protein>
    <recommendedName>
        <fullName evidence="1">G-patch domain-containing protein</fullName>
    </recommendedName>
</protein>
<accession>A0A371GPY0</accession>
<organism evidence="2 3">
    <name type="scientific">Mucuna pruriens</name>
    <name type="common">Velvet bean</name>
    <name type="synonym">Dolichos pruriens</name>
    <dbReference type="NCBI Taxonomy" id="157652"/>
    <lineage>
        <taxon>Eukaryota</taxon>
        <taxon>Viridiplantae</taxon>
        <taxon>Streptophyta</taxon>
        <taxon>Embryophyta</taxon>
        <taxon>Tracheophyta</taxon>
        <taxon>Spermatophyta</taxon>
        <taxon>Magnoliopsida</taxon>
        <taxon>eudicotyledons</taxon>
        <taxon>Gunneridae</taxon>
        <taxon>Pentapetalae</taxon>
        <taxon>rosids</taxon>
        <taxon>fabids</taxon>
        <taxon>Fabales</taxon>
        <taxon>Fabaceae</taxon>
        <taxon>Papilionoideae</taxon>
        <taxon>50 kb inversion clade</taxon>
        <taxon>NPAAA clade</taxon>
        <taxon>indigoferoid/millettioid clade</taxon>
        <taxon>Phaseoleae</taxon>
        <taxon>Mucuna</taxon>
    </lineage>
</organism>
<sequence length="148" mass="16188">MDIRPTYSCMLGQPWIHAAGEIPSSLHQKVKFIADEQLISVMGEKELIVSTLLPDEYVEGGEEAHETSFQALEIVGTTSSEVEGGDRKPSRAAIMAAKVLISNGFEPSKGLGRKLDGMVEPVVIQENPRRSRLGYKGVARKGKPRQKV</sequence>
<evidence type="ECO:0000259" key="1">
    <source>
        <dbReference type="PROSITE" id="PS50174"/>
    </source>
</evidence>
<feature type="domain" description="G-patch" evidence="1">
    <location>
        <begin position="92"/>
        <end position="138"/>
    </location>
</feature>
<dbReference type="Proteomes" id="UP000257109">
    <property type="component" value="Unassembled WGS sequence"/>
</dbReference>
<dbReference type="STRING" id="157652.A0A371GPY0"/>
<dbReference type="OrthoDB" id="1736143at2759"/>
<evidence type="ECO:0000313" key="3">
    <source>
        <dbReference type="Proteomes" id="UP000257109"/>
    </source>
</evidence>
<dbReference type="PANTHER" id="PTHR32108:SF9">
    <property type="entry name" value="REVERSE TRANSCRIPTASE RNASE H-LIKE DOMAIN-CONTAINING PROTEIN"/>
    <property type="match status" value="1"/>
</dbReference>
<dbReference type="PANTHER" id="PTHR32108">
    <property type="entry name" value="DNA-DIRECTED RNA POLYMERASE SUBUNIT ALPHA"/>
    <property type="match status" value="1"/>
</dbReference>
<dbReference type="InterPro" id="IPR000467">
    <property type="entry name" value="G_patch_dom"/>
</dbReference>
<feature type="non-terminal residue" evidence="2">
    <location>
        <position position="1"/>
    </location>
</feature>
<proteinExistence type="predicted"/>
<reference evidence="2" key="1">
    <citation type="submission" date="2018-05" db="EMBL/GenBank/DDBJ databases">
        <title>Draft genome of Mucuna pruriens seed.</title>
        <authorList>
            <person name="Nnadi N.E."/>
            <person name="Vos R."/>
            <person name="Hasami M.H."/>
            <person name="Devisetty U.K."/>
            <person name="Aguiy J.C."/>
        </authorList>
    </citation>
    <scope>NUCLEOTIDE SEQUENCE [LARGE SCALE GENOMIC DNA]</scope>
    <source>
        <strain evidence="2">JCA_2017</strain>
    </source>
</reference>
<name>A0A371GPY0_MUCPR</name>
<dbReference type="EMBL" id="QJKJ01004835">
    <property type="protein sequence ID" value="RDX92580.1"/>
    <property type="molecule type" value="Genomic_DNA"/>
</dbReference>
<dbReference type="AlphaFoldDB" id="A0A371GPY0"/>
<dbReference type="Pfam" id="PF01585">
    <property type="entry name" value="G-patch"/>
    <property type="match status" value="1"/>
</dbReference>
<dbReference type="GO" id="GO:0003676">
    <property type="term" value="F:nucleic acid binding"/>
    <property type="evidence" value="ECO:0007669"/>
    <property type="project" value="InterPro"/>
</dbReference>
<keyword evidence="3" id="KW-1185">Reference proteome</keyword>
<comment type="caution">
    <text evidence="2">The sequence shown here is derived from an EMBL/GenBank/DDBJ whole genome shotgun (WGS) entry which is preliminary data.</text>
</comment>
<dbReference type="PROSITE" id="PS50174">
    <property type="entry name" value="G_PATCH"/>
    <property type="match status" value="1"/>
</dbReference>
<evidence type="ECO:0000313" key="2">
    <source>
        <dbReference type="EMBL" id="RDX92580.1"/>
    </source>
</evidence>
<gene>
    <name evidence="2" type="ORF">CR513_25263</name>
</gene>